<protein>
    <submittedName>
        <fullName evidence="1">Uncharacterized protein</fullName>
    </submittedName>
</protein>
<dbReference type="EMBL" id="CAJNJA010012010">
    <property type="protein sequence ID" value="CAE7285856.1"/>
    <property type="molecule type" value="Genomic_DNA"/>
</dbReference>
<name>A0A812MUQ4_9DINO</name>
<comment type="caution">
    <text evidence="1">The sequence shown here is derived from an EMBL/GenBank/DDBJ whole genome shotgun (WGS) entry which is preliminary data.</text>
</comment>
<evidence type="ECO:0000313" key="2">
    <source>
        <dbReference type="Proteomes" id="UP000601435"/>
    </source>
</evidence>
<sequence>MPTTSIQAAKLTIPGTDLSWLSFEHVDGEEVAVCWLCKQVARTPAEKAAKLVRGCDAGRLDNIGRHADAKQHMRALRELGYLEAEGEDESLAPSISQFRQTLERLPGQAFRSGVKGVGGEAKVKKMVSCLGDAASMMDCEILKNSWSILLQCDIKELRLAVRYQCCTADLQVRRGLLGIEDVESKAHDQVMLGVQRCLEKVCSCNGQLDQDALSCIRDRVEVLNADGASDAQLALAEMRRSAFPNILFILRDKAHASRRLLSRPWHAIPQIHEVYDMIIGNAASFTSKIQHSDVLTRVFQRNIQEMQAVPSTAKRIKNLSLARHRFDSCQKPLSRFCLYLEAYICTAIEAAADPGKKGHLSALTFLEWATEDRLLLLSLLAECAEENLVLIRYFDREGWDAATLQYHCQVHASKLRYLFVQGRAFESGYTAHVIAQLQTAKGFMVKGVRKTLGGRPITDATRERCLEIMQLYTRLALETMEAEMPGFETLASLRVMNVSSGSSREQVQADAQDCWQNWLLAAASCDLEGIAADWNS</sequence>
<keyword evidence="2" id="KW-1185">Reference proteome</keyword>
<gene>
    <name evidence="1" type="ORF">SNEC2469_LOCUS6985</name>
</gene>
<dbReference type="AlphaFoldDB" id="A0A812MUQ4"/>
<dbReference type="OrthoDB" id="427214at2759"/>
<reference evidence="1" key="1">
    <citation type="submission" date="2021-02" db="EMBL/GenBank/DDBJ databases">
        <authorList>
            <person name="Dougan E. K."/>
            <person name="Rhodes N."/>
            <person name="Thang M."/>
            <person name="Chan C."/>
        </authorList>
    </citation>
    <scope>NUCLEOTIDE SEQUENCE</scope>
</reference>
<proteinExistence type="predicted"/>
<accession>A0A812MUQ4</accession>
<organism evidence="1 2">
    <name type="scientific">Symbiodinium necroappetens</name>
    <dbReference type="NCBI Taxonomy" id="1628268"/>
    <lineage>
        <taxon>Eukaryota</taxon>
        <taxon>Sar</taxon>
        <taxon>Alveolata</taxon>
        <taxon>Dinophyceae</taxon>
        <taxon>Suessiales</taxon>
        <taxon>Symbiodiniaceae</taxon>
        <taxon>Symbiodinium</taxon>
    </lineage>
</organism>
<dbReference type="Proteomes" id="UP000601435">
    <property type="component" value="Unassembled WGS sequence"/>
</dbReference>
<evidence type="ECO:0000313" key="1">
    <source>
        <dbReference type="EMBL" id="CAE7285856.1"/>
    </source>
</evidence>